<organism evidence="3 4">
    <name type="scientific">Phanerochaete sordida</name>
    <dbReference type="NCBI Taxonomy" id="48140"/>
    <lineage>
        <taxon>Eukaryota</taxon>
        <taxon>Fungi</taxon>
        <taxon>Dikarya</taxon>
        <taxon>Basidiomycota</taxon>
        <taxon>Agaricomycotina</taxon>
        <taxon>Agaricomycetes</taxon>
        <taxon>Polyporales</taxon>
        <taxon>Phanerochaetaceae</taxon>
        <taxon>Phanerochaete</taxon>
    </lineage>
</organism>
<evidence type="ECO:0000256" key="2">
    <source>
        <dbReference type="SAM" id="SignalP"/>
    </source>
</evidence>
<feature type="signal peptide" evidence="2">
    <location>
        <begin position="1"/>
        <end position="18"/>
    </location>
</feature>
<dbReference type="AlphaFoldDB" id="A0A9P3LDD6"/>
<dbReference type="Proteomes" id="UP000703269">
    <property type="component" value="Unassembled WGS sequence"/>
</dbReference>
<dbReference type="EMBL" id="BPQB01000021">
    <property type="protein sequence ID" value="GJE91421.1"/>
    <property type="molecule type" value="Genomic_DNA"/>
</dbReference>
<dbReference type="OrthoDB" id="2331100at2759"/>
<feature type="region of interest" description="Disordered" evidence="1">
    <location>
        <begin position="162"/>
        <end position="186"/>
    </location>
</feature>
<proteinExistence type="predicted"/>
<feature type="chain" id="PRO_5040464089" description="Extracellular serine-rich protein" evidence="2">
    <location>
        <begin position="19"/>
        <end position="207"/>
    </location>
</feature>
<keyword evidence="2" id="KW-0732">Signal</keyword>
<dbReference type="Gene3D" id="2.60.40.420">
    <property type="entry name" value="Cupredoxins - blue copper proteins"/>
    <property type="match status" value="1"/>
</dbReference>
<comment type="caution">
    <text evidence="3">The sequence shown here is derived from an EMBL/GenBank/DDBJ whole genome shotgun (WGS) entry which is preliminary data.</text>
</comment>
<keyword evidence="4" id="KW-1185">Reference proteome</keyword>
<name>A0A9P3LDD6_9APHY</name>
<dbReference type="PANTHER" id="PTHR34883:SF15">
    <property type="entry name" value="EXTRACELLULAR SERINE-RICH PROTEIN"/>
    <property type="match status" value="1"/>
</dbReference>
<dbReference type="SUPFAM" id="SSF49503">
    <property type="entry name" value="Cupredoxins"/>
    <property type="match status" value="1"/>
</dbReference>
<evidence type="ECO:0008006" key="5">
    <source>
        <dbReference type="Google" id="ProtNLM"/>
    </source>
</evidence>
<gene>
    <name evidence="3" type="ORF">PsYK624_075710</name>
</gene>
<reference evidence="3 4" key="1">
    <citation type="submission" date="2021-08" db="EMBL/GenBank/DDBJ databases">
        <title>Draft Genome Sequence of Phanerochaete sordida strain YK-624.</title>
        <authorList>
            <person name="Mori T."/>
            <person name="Dohra H."/>
            <person name="Suzuki T."/>
            <person name="Kawagishi H."/>
            <person name="Hirai H."/>
        </authorList>
    </citation>
    <scope>NUCLEOTIDE SEQUENCE [LARGE SCALE GENOMIC DNA]</scope>
    <source>
        <strain evidence="3 4">YK-624</strain>
    </source>
</reference>
<dbReference type="InterPro" id="IPR008972">
    <property type="entry name" value="Cupredoxin"/>
</dbReference>
<accession>A0A9P3LDD6</accession>
<evidence type="ECO:0000313" key="4">
    <source>
        <dbReference type="Proteomes" id="UP000703269"/>
    </source>
</evidence>
<sequence length="207" mass="21116">MRAASFLVAAFAASVASAARIQVLIGANKTANASMIFMPQEIRAFAGDTVVFNFTNGTYELIQSEFDAPCVPLHDHNVTLNGFDTGPRPANNGSSPTTFELPITDNTTTIWFYENSTCAEGGVGGININDSSTETLDGFTRNAIRLNGTGASSSASIPLSTGFGASSTGSSSTSAPSTSQSGTSGATRNALTGAALALPMAVAALFL</sequence>
<evidence type="ECO:0000256" key="1">
    <source>
        <dbReference type="SAM" id="MobiDB-lite"/>
    </source>
</evidence>
<evidence type="ECO:0000313" key="3">
    <source>
        <dbReference type="EMBL" id="GJE91421.1"/>
    </source>
</evidence>
<dbReference type="InterPro" id="IPR052953">
    <property type="entry name" value="Ser-rich/MCO-related"/>
</dbReference>
<dbReference type="PANTHER" id="PTHR34883">
    <property type="entry name" value="SERINE-RICH PROTEIN, PUTATIVE-RELATED-RELATED"/>
    <property type="match status" value="1"/>
</dbReference>
<protein>
    <recommendedName>
        <fullName evidence="5">Extracellular serine-rich protein</fullName>
    </recommendedName>
</protein>